<organism evidence="2 3">
    <name type="scientific">Cajanus cajan</name>
    <name type="common">Pigeon pea</name>
    <name type="synonym">Cajanus indicus</name>
    <dbReference type="NCBI Taxonomy" id="3821"/>
    <lineage>
        <taxon>Eukaryota</taxon>
        <taxon>Viridiplantae</taxon>
        <taxon>Streptophyta</taxon>
        <taxon>Embryophyta</taxon>
        <taxon>Tracheophyta</taxon>
        <taxon>Spermatophyta</taxon>
        <taxon>Magnoliopsida</taxon>
        <taxon>eudicotyledons</taxon>
        <taxon>Gunneridae</taxon>
        <taxon>Pentapetalae</taxon>
        <taxon>rosids</taxon>
        <taxon>fabids</taxon>
        <taxon>Fabales</taxon>
        <taxon>Fabaceae</taxon>
        <taxon>Papilionoideae</taxon>
        <taxon>50 kb inversion clade</taxon>
        <taxon>NPAAA clade</taxon>
        <taxon>indigoferoid/millettioid clade</taxon>
        <taxon>Phaseoleae</taxon>
        <taxon>Cajanus</taxon>
    </lineage>
</organism>
<name>A0A151RLI6_CAJCA</name>
<sequence>MPRPGPKPYDCVKRAWHSEIHQPIRGTLIQEIFRVVNEIHGSSTKKNKEYQEKLPVVVLRAEEIIYSKANSEAEYMDLSTLLERTNDAIDTIIRRDEHTETGEYLRPCIEAALSLGCSLTKTSRSQRNNQRCYLSRNNEGVPNLSHVTNIEAHNTKSQYVCENVPSGSKKQCVEHEGQPKVYPLYHGNNIQLEKPQHAFQVSHVSVSHNGGPTLMGGANNFLTYNLQGSQSFFFSGGFDNSCTNKCDLSLRLGPLSVPSHSIENGQIQVTEVRNKLNVGASQKGKKLELRGQFRESATNNSTIKECRF</sequence>
<gene>
    <name evidence="2" type="ORF">KK1_035143</name>
</gene>
<proteinExistence type="predicted"/>
<evidence type="ECO:0000256" key="1">
    <source>
        <dbReference type="ARBA" id="ARBA00023242"/>
    </source>
</evidence>
<reference evidence="2" key="1">
    <citation type="journal article" date="2012" name="Nat. Biotechnol.">
        <title>Draft genome sequence of pigeonpea (Cajanus cajan), an orphan legume crop of resource-poor farmers.</title>
        <authorList>
            <person name="Varshney R.K."/>
            <person name="Chen W."/>
            <person name="Li Y."/>
            <person name="Bharti A.K."/>
            <person name="Saxena R.K."/>
            <person name="Schlueter J.A."/>
            <person name="Donoghue M.T."/>
            <person name="Azam S."/>
            <person name="Fan G."/>
            <person name="Whaley A.M."/>
            <person name="Farmer A.D."/>
            <person name="Sheridan J."/>
            <person name="Iwata A."/>
            <person name="Tuteja R."/>
            <person name="Penmetsa R.V."/>
            <person name="Wu W."/>
            <person name="Upadhyaya H.D."/>
            <person name="Yang S.P."/>
            <person name="Shah T."/>
            <person name="Saxena K.B."/>
            <person name="Michael T."/>
            <person name="McCombie W.R."/>
            <person name="Yang B."/>
            <person name="Zhang G."/>
            <person name="Yang H."/>
            <person name="Wang J."/>
            <person name="Spillane C."/>
            <person name="Cook D.R."/>
            <person name="May G.D."/>
            <person name="Xu X."/>
            <person name="Jackson S.A."/>
        </authorList>
    </citation>
    <scope>NUCLEOTIDE SEQUENCE [LARGE SCALE GENOMIC DNA]</scope>
</reference>
<dbReference type="AlphaFoldDB" id="A0A151RLI6"/>
<dbReference type="Proteomes" id="UP000075243">
    <property type="component" value="Unassembled WGS sequence"/>
</dbReference>
<dbReference type="Gene3D" id="1.10.246.20">
    <property type="entry name" value="Coactivator CBP, KIX domain"/>
    <property type="match status" value="1"/>
</dbReference>
<keyword evidence="3" id="KW-1185">Reference proteome</keyword>
<dbReference type="EMBL" id="KQ483667">
    <property type="protein sequence ID" value="KYP43421.1"/>
    <property type="molecule type" value="Genomic_DNA"/>
</dbReference>
<protein>
    <recommendedName>
        <fullName evidence="4">Histone acetyltransferase</fullName>
    </recommendedName>
</protein>
<dbReference type="GO" id="GO:0006355">
    <property type="term" value="P:regulation of DNA-templated transcription"/>
    <property type="evidence" value="ECO:0007669"/>
    <property type="project" value="InterPro"/>
</dbReference>
<dbReference type="STRING" id="3821.A0A151RLI6"/>
<evidence type="ECO:0000313" key="2">
    <source>
        <dbReference type="EMBL" id="KYP43421.1"/>
    </source>
</evidence>
<evidence type="ECO:0008006" key="4">
    <source>
        <dbReference type="Google" id="ProtNLM"/>
    </source>
</evidence>
<dbReference type="OMA" id="RPCIEAA"/>
<dbReference type="Gramene" id="C.cajan_33999.t">
    <property type="protein sequence ID" value="C.cajan_33999.t"/>
    <property type="gene ID" value="C.cajan_33999"/>
</dbReference>
<accession>A0A151RLI6</accession>
<dbReference type="PANTHER" id="PTHR35300">
    <property type="entry name" value="COACTIVATOR CBP, KIX DOMAIN-CONTAINING PROTEIN-RELATED"/>
    <property type="match status" value="1"/>
</dbReference>
<keyword evidence="1" id="KW-0539">Nucleus</keyword>
<dbReference type="PANTHER" id="PTHR35300:SF5">
    <property type="entry name" value="HISTONE ACETYLTRANSFERASE"/>
    <property type="match status" value="1"/>
</dbReference>
<dbReference type="InterPro" id="IPR036529">
    <property type="entry name" value="KIX_dom_sf"/>
</dbReference>
<dbReference type="GO" id="GO:0003712">
    <property type="term" value="F:transcription coregulator activity"/>
    <property type="evidence" value="ECO:0007669"/>
    <property type="project" value="InterPro"/>
</dbReference>
<evidence type="ECO:0000313" key="3">
    <source>
        <dbReference type="Proteomes" id="UP000075243"/>
    </source>
</evidence>